<feature type="compositionally biased region" description="Low complexity" evidence="1">
    <location>
        <begin position="11"/>
        <end position="23"/>
    </location>
</feature>
<proteinExistence type="predicted"/>
<feature type="compositionally biased region" description="Basic and acidic residues" evidence="1">
    <location>
        <begin position="60"/>
        <end position="69"/>
    </location>
</feature>
<gene>
    <name evidence="2" type="ORF">EYF80_014425</name>
</gene>
<name>A0A4Z2IBJ7_9TELE</name>
<comment type="caution">
    <text evidence="2">The sequence shown here is derived from an EMBL/GenBank/DDBJ whole genome shotgun (WGS) entry which is preliminary data.</text>
</comment>
<dbReference type="EMBL" id="SRLO01000104">
    <property type="protein sequence ID" value="TNN75378.1"/>
    <property type="molecule type" value="Genomic_DNA"/>
</dbReference>
<keyword evidence="3" id="KW-1185">Reference proteome</keyword>
<organism evidence="2 3">
    <name type="scientific">Liparis tanakae</name>
    <name type="common">Tanaka's snailfish</name>
    <dbReference type="NCBI Taxonomy" id="230148"/>
    <lineage>
        <taxon>Eukaryota</taxon>
        <taxon>Metazoa</taxon>
        <taxon>Chordata</taxon>
        <taxon>Craniata</taxon>
        <taxon>Vertebrata</taxon>
        <taxon>Euteleostomi</taxon>
        <taxon>Actinopterygii</taxon>
        <taxon>Neopterygii</taxon>
        <taxon>Teleostei</taxon>
        <taxon>Neoteleostei</taxon>
        <taxon>Acanthomorphata</taxon>
        <taxon>Eupercaria</taxon>
        <taxon>Perciformes</taxon>
        <taxon>Cottioidei</taxon>
        <taxon>Cottales</taxon>
        <taxon>Liparidae</taxon>
        <taxon>Liparis</taxon>
    </lineage>
</organism>
<feature type="compositionally biased region" description="Basic and acidic residues" evidence="1">
    <location>
        <begin position="25"/>
        <end position="39"/>
    </location>
</feature>
<protein>
    <submittedName>
        <fullName evidence="2">Uncharacterized protein</fullName>
    </submittedName>
</protein>
<sequence length="95" mass="10745">MWREREGGRRSGAACGRSGRSARPSLRERGWNGRNELRPRRSTVFPSPAVVGRLCVSDQTDQRQQERNRRSCQQPSACPSLTAMGRSQICSSHWC</sequence>
<reference evidence="2 3" key="1">
    <citation type="submission" date="2019-03" db="EMBL/GenBank/DDBJ databases">
        <title>First draft genome of Liparis tanakae, snailfish: a comprehensive survey of snailfish specific genes.</title>
        <authorList>
            <person name="Kim W."/>
            <person name="Song I."/>
            <person name="Jeong J.-H."/>
            <person name="Kim D."/>
            <person name="Kim S."/>
            <person name="Ryu S."/>
            <person name="Song J.Y."/>
            <person name="Lee S.K."/>
        </authorList>
    </citation>
    <scope>NUCLEOTIDE SEQUENCE [LARGE SCALE GENOMIC DNA]</scope>
    <source>
        <tissue evidence="2">Muscle</tissue>
    </source>
</reference>
<evidence type="ECO:0000256" key="1">
    <source>
        <dbReference type="SAM" id="MobiDB-lite"/>
    </source>
</evidence>
<dbReference type="AlphaFoldDB" id="A0A4Z2IBJ7"/>
<feature type="region of interest" description="Disordered" evidence="1">
    <location>
        <begin position="58"/>
        <end position="80"/>
    </location>
</feature>
<dbReference type="Proteomes" id="UP000314294">
    <property type="component" value="Unassembled WGS sequence"/>
</dbReference>
<evidence type="ECO:0000313" key="3">
    <source>
        <dbReference type="Proteomes" id="UP000314294"/>
    </source>
</evidence>
<evidence type="ECO:0000313" key="2">
    <source>
        <dbReference type="EMBL" id="TNN75378.1"/>
    </source>
</evidence>
<accession>A0A4Z2IBJ7</accession>
<feature type="region of interest" description="Disordered" evidence="1">
    <location>
        <begin position="1"/>
        <end position="43"/>
    </location>
</feature>